<evidence type="ECO:0000256" key="1">
    <source>
        <dbReference type="ARBA" id="ARBA00001913"/>
    </source>
</evidence>
<comment type="caution">
    <text evidence="10">The sequence shown here is derived from an EMBL/GenBank/DDBJ whole genome shotgun (WGS) entry which is preliminary data.</text>
</comment>
<dbReference type="PANTHER" id="PTHR42693">
    <property type="entry name" value="ARYLSULFATASE FAMILY MEMBER"/>
    <property type="match status" value="1"/>
</dbReference>
<keyword evidence="6" id="KW-0106">Calcium</keyword>
<feature type="region of interest" description="Disordered" evidence="7">
    <location>
        <begin position="665"/>
        <end position="699"/>
    </location>
</feature>
<evidence type="ECO:0000313" key="11">
    <source>
        <dbReference type="Proteomes" id="UP000315010"/>
    </source>
</evidence>
<dbReference type="GO" id="GO:0004065">
    <property type="term" value="F:arylsulfatase activity"/>
    <property type="evidence" value="ECO:0007669"/>
    <property type="project" value="UniProtKB-EC"/>
</dbReference>
<dbReference type="AlphaFoldDB" id="A0A5C5YZB5"/>
<dbReference type="Pfam" id="PF13202">
    <property type="entry name" value="EF-hand_5"/>
    <property type="match status" value="1"/>
</dbReference>
<evidence type="ECO:0000256" key="7">
    <source>
        <dbReference type="SAM" id="MobiDB-lite"/>
    </source>
</evidence>
<feature type="compositionally biased region" description="Basic and acidic residues" evidence="7">
    <location>
        <begin position="640"/>
        <end position="651"/>
    </location>
</feature>
<dbReference type="EMBL" id="SJPJ01000001">
    <property type="protein sequence ID" value="TWT80415.1"/>
    <property type="molecule type" value="Genomic_DNA"/>
</dbReference>
<dbReference type="InterPro" id="IPR017850">
    <property type="entry name" value="Alkaline_phosphatase_core_sf"/>
</dbReference>
<dbReference type="InterPro" id="IPR024607">
    <property type="entry name" value="Sulfatase_CS"/>
</dbReference>
<dbReference type="InterPro" id="IPR018247">
    <property type="entry name" value="EF_Hand_1_Ca_BS"/>
</dbReference>
<dbReference type="InterPro" id="IPR011992">
    <property type="entry name" value="EF-hand-dom_pair"/>
</dbReference>
<keyword evidence="5 10" id="KW-0378">Hydrolase</keyword>
<evidence type="ECO:0000256" key="5">
    <source>
        <dbReference type="ARBA" id="ARBA00022801"/>
    </source>
</evidence>
<accession>A0A5C5YZB5</accession>
<dbReference type="CDD" id="cd00051">
    <property type="entry name" value="EFh"/>
    <property type="match status" value="1"/>
</dbReference>
<name>A0A5C5YZB5_9BACT</name>
<feature type="domain" description="EF-hand" evidence="9">
    <location>
        <begin position="669"/>
        <end position="699"/>
    </location>
</feature>
<dbReference type="CDD" id="cd16144">
    <property type="entry name" value="ARS_like"/>
    <property type="match status" value="1"/>
</dbReference>
<dbReference type="PROSITE" id="PS00018">
    <property type="entry name" value="EF_HAND_1"/>
    <property type="match status" value="1"/>
</dbReference>
<dbReference type="Pfam" id="PF00884">
    <property type="entry name" value="Sulfatase"/>
    <property type="match status" value="1"/>
</dbReference>
<organism evidence="10 11">
    <name type="scientific">Novipirellula herctigrandis</name>
    <dbReference type="NCBI Taxonomy" id="2527986"/>
    <lineage>
        <taxon>Bacteria</taxon>
        <taxon>Pseudomonadati</taxon>
        <taxon>Planctomycetota</taxon>
        <taxon>Planctomycetia</taxon>
        <taxon>Pirellulales</taxon>
        <taxon>Pirellulaceae</taxon>
        <taxon>Novipirellula</taxon>
    </lineage>
</organism>
<dbReference type="Gene3D" id="3.40.720.10">
    <property type="entry name" value="Alkaline Phosphatase, subunit A"/>
    <property type="match status" value="1"/>
</dbReference>
<dbReference type="InterPro" id="IPR000917">
    <property type="entry name" value="Sulfatase_N"/>
</dbReference>
<comment type="similarity">
    <text evidence="2">Belongs to the sulfatase family.</text>
</comment>
<evidence type="ECO:0000256" key="8">
    <source>
        <dbReference type="SAM" id="SignalP"/>
    </source>
</evidence>
<keyword evidence="3" id="KW-0479">Metal-binding</keyword>
<evidence type="ECO:0000256" key="6">
    <source>
        <dbReference type="ARBA" id="ARBA00022837"/>
    </source>
</evidence>
<dbReference type="PANTHER" id="PTHR42693:SF42">
    <property type="entry name" value="ARYLSULFATASE G"/>
    <property type="match status" value="1"/>
</dbReference>
<feature type="chain" id="PRO_5022663692" evidence="8">
    <location>
        <begin position="21"/>
        <end position="699"/>
    </location>
</feature>
<sequence precursor="true">MKIRLLQFLFLPAALFSVNDATLYADDDGRPEKPNVLLLLTDDLGWQDVKCYDIDDPSPMETPNIDAFAKQGVMFWQGYSPAPTCAPSRCAILSGNHPARAQKTHVVGGAPPKPNSKHSRVMNPWYSGRMPADEMTLAKALRQNGYTTGHSGKWHIAISHNAFPQPQDLGFDFTRSSRGSRSGMDNRLTGFATTAADDPYRLDENGYPYHQTNEDALTFLKENKDKPFFLYYATWLVHAPIHTRSEAHLDKYVKRLGTDPANTPTKDTPGQLNPFYCAMVQELDYYVGIIFDYLDETEDPRWPGHSLSENTYVIFTSDNGGMEGSPKERYTDNEPLARGKISAMEGGTRVPLLIAGPGIAAGVQTDVMANGLDFYPTILAMTGTPKPSNKNLDGCDLLPLLHNNPTDAGLVKHADGTTRDTMVWHFPHGSAMESTIRVGDYKLVRNFDHVGNDETVPLELFQLYDSSNNNARRVDIEEARNLSESMPELAQSMNTKLTAALTEMHASYPYYNPACAIPLPNQDKVCTVESHQRKGQKVSATYKEKGARVTSADLIYTLNGGEQYEEWFRTPATLADNNTVTAELPAGTTHYYLNLIDENQFLRSYPEVAGNGKSFAGTALSTQQESAAAPIKATRTRSKGKGDRNIPFDRWDTNKDEHLSLEEYQSGLAGKPDLEERFNRFDTNGDGKVSRGEFVGKER</sequence>
<comment type="cofactor">
    <cofactor evidence="1">
        <name>Ca(2+)</name>
        <dbReference type="ChEBI" id="CHEBI:29108"/>
    </cofactor>
</comment>
<dbReference type="PROSITE" id="PS00149">
    <property type="entry name" value="SULFATASE_2"/>
    <property type="match status" value="1"/>
</dbReference>
<dbReference type="SUPFAM" id="SSF47473">
    <property type="entry name" value="EF-hand"/>
    <property type="match status" value="1"/>
</dbReference>
<feature type="compositionally biased region" description="Basic and acidic residues" evidence="7">
    <location>
        <begin position="672"/>
        <end position="699"/>
    </location>
</feature>
<dbReference type="EC" id="3.1.6.1" evidence="10"/>
<evidence type="ECO:0000259" key="9">
    <source>
        <dbReference type="PROSITE" id="PS50222"/>
    </source>
</evidence>
<reference evidence="10 11" key="1">
    <citation type="submission" date="2019-02" db="EMBL/GenBank/DDBJ databases">
        <title>Deep-cultivation of Planctomycetes and their phenomic and genomic characterization uncovers novel biology.</title>
        <authorList>
            <person name="Wiegand S."/>
            <person name="Jogler M."/>
            <person name="Boedeker C."/>
            <person name="Pinto D."/>
            <person name="Vollmers J."/>
            <person name="Rivas-Marin E."/>
            <person name="Kohn T."/>
            <person name="Peeters S.H."/>
            <person name="Heuer A."/>
            <person name="Rast P."/>
            <person name="Oberbeckmann S."/>
            <person name="Bunk B."/>
            <person name="Jeske O."/>
            <person name="Meyerdierks A."/>
            <person name="Storesund J.E."/>
            <person name="Kallscheuer N."/>
            <person name="Luecker S."/>
            <person name="Lage O.M."/>
            <person name="Pohl T."/>
            <person name="Merkel B.J."/>
            <person name="Hornburger P."/>
            <person name="Mueller R.-W."/>
            <person name="Bruemmer F."/>
            <person name="Labrenz M."/>
            <person name="Spormann A.M."/>
            <person name="Op Den Camp H."/>
            <person name="Overmann J."/>
            <person name="Amann R."/>
            <person name="Jetten M.S.M."/>
            <person name="Mascher T."/>
            <person name="Medema M.H."/>
            <person name="Devos D.P."/>
            <person name="Kaster A.-K."/>
            <person name="Ovreas L."/>
            <person name="Rohde M."/>
            <person name="Galperin M.Y."/>
            <person name="Jogler C."/>
        </authorList>
    </citation>
    <scope>NUCLEOTIDE SEQUENCE [LARGE SCALE GENOMIC DNA]</scope>
    <source>
        <strain evidence="10 11">CA13</strain>
    </source>
</reference>
<dbReference type="GO" id="GO:0005509">
    <property type="term" value="F:calcium ion binding"/>
    <property type="evidence" value="ECO:0007669"/>
    <property type="project" value="InterPro"/>
</dbReference>
<dbReference type="PROSITE" id="PS50222">
    <property type="entry name" value="EF_HAND_2"/>
    <property type="match status" value="1"/>
</dbReference>
<keyword evidence="4 8" id="KW-0732">Signal</keyword>
<gene>
    <name evidence="10" type="primary">atsA_31</name>
    <name evidence="10" type="ORF">CA13_18310</name>
</gene>
<evidence type="ECO:0000256" key="3">
    <source>
        <dbReference type="ARBA" id="ARBA00022723"/>
    </source>
</evidence>
<keyword evidence="11" id="KW-1185">Reference proteome</keyword>
<dbReference type="InterPro" id="IPR002048">
    <property type="entry name" value="EF_hand_dom"/>
</dbReference>
<protein>
    <submittedName>
        <fullName evidence="10">Arylsulfatase</fullName>
        <ecNumber evidence="10">3.1.6.1</ecNumber>
    </submittedName>
</protein>
<evidence type="ECO:0000256" key="4">
    <source>
        <dbReference type="ARBA" id="ARBA00022729"/>
    </source>
</evidence>
<feature type="region of interest" description="Disordered" evidence="7">
    <location>
        <begin position="103"/>
        <end position="122"/>
    </location>
</feature>
<dbReference type="InterPro" id="IPR050738">
    <property type="entry name" value="Sulfatase"/>
</dbReference>
<feature type="signal peptide" evidence="8">
    <location>
        <begin position="1"/>
        <end position="20"/>
    </location>
</feature>
<dbReference type="Gene3D" id="1.10.238.10">
    <property type="entry name" value="EF-hand"/>
    <property type="match status" value="1"/>
</dbReference>
<evidence type="ECO:0000313" key="10">
    <source>
        <dbReference type="EMBL" id="TWT80415.1"/>
    </source>
</evidence>
<dbReference type="Proteomes" id="UP000315010">
    <property type="component" value="Unassembled WGS sequence"/>
</dbReference>
<proteinExistence type="inferred from homology"/>
<dbReference type="SUPFAM" id="SSF53649">
    <property type="entry name" value="Alkaline phosphatase-like"/>
    <property type="match status" value="1"/>
</dbReference>
<evidence type="ECO:0000256" key="2">
    <source>
        <dbReference type="ARBA" id="ARBA00008779"/>
    </source>
</evidence>
<feature type="region of interest" description="Disordered" evidence="7">
    <location>
        <begin position="626"/>
        <end position="651"/>
    </location>
</feature>